<comment type="caution">
    <text evidence="1">The sequence shown here is derived from an EMBL/GenBank/DDBJ whole genome shotgun (WGS) entry which is preliminary data.</text>
</comment>
<dbReference type="HOGENOM" id="CLU_1571782_0_0_1"/>
<reference evidence="1 2" key="1">
    <citation type="journal article" date="2012" name="Plant Cell">
        <title>Genome comparison of barley and maize smut fungi reveals targeted loss of RNA silencing components and species-specific presence of transposable elements.</title>
        <authorList>
            <person name="Laurie J.D."/>
            <person name="Ali S."/>
            <person name="Linning R."/>
            <person name="Mannhaupt G."/>
            <person name="Wong P."/>
            <person name="Gueldener U."/>
            <person name="Muensterkoetter M."/>
            <person name="Moore R."/>
            <person name="Kahmann R."/>
            <person name="Bakkeren G."/>
            <person name="Schirawski J."/>
        </authorList>
    </citation>
    <scope>NUCLEOTIDE SEQUENCE [LARGE SCALE GENOMIC DNA]</scope>
    <source>
        <strain evidence="2">Uh4875-4</strain>
    </source>
</reference>
<protein>
    <submittedName>
        <fullName evidence="1">Uncharacterized protein</fullName>
    </submittedName>
</protein>
<evidence type="ECO:0000313" key="1">
    <source>
        <dbReference type="EMBL" id="CCF54416.1"/>
    </source>
</evidence>
<dbReference type="EMBL" id="CAGI01000192">
    <property type="protein sequence ID" value="CCF54416.1"/>
    <property type="molecule type" value="Genomic_DNA"/>
</dbReference>
<organism evidence="1 2">
    <name type="scientific">Ustilago hordei</name>
    <name type="common">Barley covered smut fungus</name>
    <dbReference type="NCBI Taxonomy" id="120017"/>
    <lineage>
        <taxon>Eukaryota</taxon>
        <taxon>Fungi</taxon>
        <taxon>Dikarya</taxon>
        <taxon>Basidiomycota</taxon>
        <taxon>Ustilaginomycotina</taxon>
        <taxon>Ustilaginomycetes</taxon>
        <taxon>Ustilaginales</taxon>
        <taxon>Ustilaginaceae</taxon>
        <taxon>Ustilago</taxon>
    </lineage>
</organism>
<dbReference type="AlphaFoldDB" id="I2G5H3"/>
<evidence type="ECO:0000313" key="2">
    <source>
        <dbReference type="Proteomes" id="UP000006174"/>
    </source>
</evidence>
<proteinExistence type="predicted"/>
<sequence>MKETPKLTMKNWYAWNPCLQNILSNWPPALKHLNGITKPGDKKFDQKLDRNLCMILQSHAKLTGTDNINYLFIQPTKAKPWKLHKLYTCLKKDLTKMEHIAKLTLLNKAGRIWMFNADVCKLIANINEHWAKAKSMEYNLTWVLKIKTLIDQTKFIRMYQNCITNLQDNS</sequence>
<accession>I2G5H3</accession>
<gene>
    <name evidence="1" type="ORF">UHOR_16592</name>
</gene>
<dbReference type="Proteomes" id="UP000006174">
    <property type="component" value="Unassembled WGS sequence"/>
</dbReference>
<keyword evidence="2" id="KW-1185">Reference proteome</keyword>
<name>I2G5H3_USTHO</name>